<evidence type="ECO:0000259" key="1">
    <source>
        <dbReference type="PROSITE" id="PS50181"/>
    </source>
</evidence>
<dbReference type="AlphaFoldDB" id="A0AAW0D3C4"/>
<dbReference type="Pfam" id="PF00646">
    <property type="entry name" value="F-box"/>
    <property type="match status" value="1"/>
</dbReference>
<comment type="caution">
    <text evidence="2">The sequence shown here is derived from an EMBL/GenBank/DDBJ whole genome shotgun (WGS) entry which is preliminary data.</text>
</comment>
<dbReference type="InterPro" id="IPR001810">
    <property type="entry name" value="F-box_dom"/>
</dbReference>
<reference evidence="2 3" key="1">
    <citation type="journal article" date="2024" name="J Genomics">
        <title>Draft genome sequencing and assembly of Favolaschia claudopus CIRM-BRFM 2984 isolated from oak limbs.</title>
        <authorList>
            <person name="Navarro D."/>
            <person name="Drula E."/>
            <person name="Chaduli D."/>
            <person name="Cazenave R."/>
            <person name="Ahrendt S."/>
            <person name="Wang J."/>
            <person name="Lipzen A."/>
            <person name="Daum C."/>
            <person name="Barry K."/>
            <person name="Grigoriev I.V."/>
            <person name="Favel A."/>
            <person name="Rosso M.N."/>
            <person name="Martin F."/>
        </authorList>
    </citation>
    <scope>NUCLEOTIDE SEQUENCE [LARGE SCALE GENOMIC DNA]</scope>
    <source>
        <strain evidence="2 3">CIRM-BRFM 2984</strain>
    </source>
</reference>
<feature type="domain" description="F-box" evidence="1">
    <location>
        <begin position="61"/>
        <end position="107"/>
    </location>
</feature>
<organism evidence="2 3">
    <name type="scientific">Favolaschia claudopus</name>
    <dbReference type="NCBI Taxonomy" id="2862362"/>
    <lineage>
        <taxon>Eukaryota</taxon>
        <taxon>Fungi</taxon>
        <taxon>Dikarya</taxon>
        <taxon>Basidiomycota</taxon>
        <taxon>Agaricomycotina</taxon>
        <taxon>Agaricomycetes</taxon>
        <taxon>Agaricomycetidae</taxon>
        <taxon>Agaricales</taxon>
        <taxon>Marasmiineae</taxon>
        <taxon>Mycenaceae</taxon>
        <taxon>Favolaschia</taxon>
    </lineage>
</organism>
<dbReference type="SMART" id="SM00256">
    <property type="entry name" value="FBOX"/>
    <property type="match status" value="1"/>
</dbReference>
<evidence type="ECO:0000313" key="2">
    <source>
        <dbReference type="EMBL" id="KAK7045273.1"/>
    </source>
</evidence>
<name>A0AAW0D3C4_9AGAR</name>
<protein>
    <recommendedName>
        <fullName evidence="1">F-box domain-containing protein</fullName>
    </recommendedName>
</protein>
<dbReference type="Proteomes" id="UP001362999">
    <property type="component" value="Unassembled WGS sequence"/>
</dbReference>
<dbReference type="SUPFAM" id="SSF81383">
    <property type="entry name" value="F-box domain"/>
    <property type="match status" value="1"/>
</dbReference>
<proteinExistence type="predicted"/>
<evidence type="ECO:0000313" key="3">
    <source>
        <dbReference type="Proteomes" id="UP001362999"/>
    </source>
</evidence>
<dbReference type="EMBL" id="JAWWNJ010000011">
    <property type="protein sequence ID" value="KAK7045273.1"/>
    <property type="molecule type" value="Genomic_DNA"/>
</dbReference>
<gene>
    <name evidence="2" type="ORF">R3P38DRAFT_3347422</name>
</gene>
<keyword evidence="3" id="KW-1185">Reference proteome</keyword>
<dbReference type="InterPro" id="IPR036047">
    <property type="entry name" value="F-box-like_dom_sf"/>
</dbReference>
<accession>A0AAW0D3C4</accession>
<sequence length="432" mass="47884">MNADDGIDDCAAPLQRRRGKPWVAPGRGRDKGGTSGMHAVLTTKLSSPQFRVAQQVKLAALNLICSLPDDILIYLFRFLEVPQIISLRKTSRKLQDISRLRIIWVNALTDRILPPCYPFPLDFPLDNVSSSVLESSVRRAYLLGKQWFSEKPFSCDVLYDFDATKGTPITDVRFIPGYDGTWIITVSKSIWSVMTVWELRGTSRSATKRFEWSQRDSLLQSFVLNDEGAAEATLAIAVVREGHSYIDIMSLSTDSGFHSLTIVESTLSPVYLHGDIIVLSNSSDSTLVMNWKTGQSALLVSSSHATATGLSLNNKCIQILFTAEAILVVRARGLTIFQILTRFIDPSSPSSRPHPSERNALHILIRPEADDPWATHTDYELQLFTLHPDSPSPSPSSSHFPPPYTSLPILTASVSTIRGALRYGDLHFAVTL</sequence>
<dbReference type="PROSITE" id="PS50181">
    <property type="entry name" value="FBOX"/>
    <property type="match status" value="1"/>
</dbReference>